<evidence type="ECO:0000256" key="1">
    <source>
        <dbReference type="SAM" id="Coils"/>
    </source>
</evidence>
<proteinExistence type="predicted"/>
<accession>A0A5J4WH23</accession>
<evidence type="ECO:0000313" key="5">
    <source>
        <dbReference type="Proteomes" id="UP000324800"/>
    </source>
</evidence>
<evidence type="ECO:0000259" key="3">
    <source>
        <dbReference type="Pfam" id="PF05064"/>
    </source>
</evidence>
<gene>
    <name evidence="4" type="ORF">EZS28_010808</name>
</gene>
<dbReference type="Proteomes" id="UP000324800">
    <property type="component" value="Unassembled WGS sequence"/>
</dbReference>
<dbReference type="OrthoDB" id="2538017at2759"/>
<feature type="domain" description="Nucleoporin NSP1-like C-terminal" evidence="3">
    <location>
        <begin position="48"/>
        <end position="154"/>
    </location>
</feature>
<feature type="compositionally biased region" description="Polar residues" evidence="2">
    <location>
        <begin position="395"/>
        <end position="405"/>
    </location>
</feature>
<dbReference type="GO" id="GO:0005643">
    <property type="term" value="C:nuclear pore"/>
    <property type="evidence" value="ECO:0007669"/>
    <property type="project" value="UniProtKB-ARBA"/>
</dbReference>
<comment type="caution">
    <text evidence="4">The sequence shown here is derived from an EMBL/GenBank/DDBJ whole genome shotgun (WGS) entry which is preliminary data.</text>
</comment>
<organism evidence="4 5">
    <name type="scientific">Streblomastix strix</name>
    <dbReference type="NCBI Taxonomy" id="222440"/>
    <lineage>
        <taxon>Eukaryota</taxon>
        <taxon>Metamonada</taxon>
        <taxon>Preaxostyla</taxon>
        <taxon>Oxymonadida</taxon>
        <taxon>Streblomastigidae</taxon>
        <taxon>Streblomastix</taxon>
    </lineage>
</organism>
<feature type="compositionally biased region" description="Low complexity" evidence="2">
    <location>
        <begin position="1"/>
        <end position="22"/>
    </location>
</feature>
<feature type="region of interest" description="Disordered" evidence="2">
    <location>
        <begin position="337"/>
        <end position="356"/>
    </location>
</feature>
<feature type="coiled-coil region" evidence="1">
    <location>
        <begin position="131"/>
        <end position="194"/>
    </location>
</feature>
<dbReference type="InterPro" id="IPR025574">
    <property type="entry name" value="Nucleoporin_FG_rpt"/>
</dbReference>
<feature type="compositionally biased region" description="Polar residues" evidence="2">
    <location>
        <begin position="23"/>
        <end position="54"/>
    </location>
</feature>
<feature type="region of interest" description="Disordered" evidence="2">
    <location>
        <begin position="1"/>
        <end position="54"/>
    </location>
</feature>
<keyword evidence="1" id="KW-0175">Coiled coil</keyword>
<dbReference type="Pfam" id="PF05064">
    <property type="entry name" value="Nsp1_C"/>
    <property type="match status" value="1"/>
</dbReference>
<protein>
    <recommendedName>
        <fullName evidence="3">Nucleoporin NSP1-like C-terminal domain-containing protein</fullName>
    </recommendedName>
</protein>
<sequence length="489" mass="53872">MAQNKQQQQSSNNTTQPASSQNPFNILSTGTNWNFNSGGLTQAPLTSTQPQTTQIPADIQDRTLKDLADIWQDELDVLKKKYDRQAEAVYRMDALIRKNQDKVKNLMRNYISQKNSQDYVKTKSSEILEGQKELFKQLEDLETKVDKEIEDNKGDQVQSRLEMFLLADAINTQITQMEEEINEIQEELDPNKEDTFDVQKGSSRRYNDDQYLSTDREAHYERLPLSKVVQSLSSVVDSVATLDNEVQNTMLRINSGTKVKLDKKIEIAENFNKEYGGKRKNRINQEQKPLYVKPFEKTIGENAFDDPTQTTVGSIFNTQSSTSGNIFGNQIQSSGGNLFGNQNQSTGGNLFGNKVQTQASNTSSGFAQIGGSFSGSQAQNAGGIFGNLSQSTGGIFGNQNQSTGGNLIGNQNQSNPFQNQSQSSGNNLFGNQSQPSGNNLFGNQSQPSGNNLFGNQSQPSGNNLFGNQTSAWPSSSGTGSQSLLIPPRK</sequence>
<dbReference type="AlphaFoldDB" id="A0A5J4WH23"/>
<dbReference type="InterPro" id="IPR007758">
    <property type="entry name" value="Nucleoporin_NSP1_C"/>
</dbReference>
<feature type="compositionally biased region" description="Polar residues" evidence="2">
    <location>
        <begin position="435"/>
        <end position="483"/>
    </location>
</feature>
<dbReference type="Pfam" id="PF13634">
    <property type="entry name" value="Nucleoporin_FG"/>
    <property type="match status" value="2"/>
</dbReference>
<feature type="compositionally biased region" description="Low complexity" evidence="2">
    <location>
        <begin position="409"/>
        <end position="434"/>
    </location>
</feature>
<dbReference type="EMBL" id="SNRW01002171">
    <property type="protein sequence ID" value="KAA6393665.1"/>
    <property type="molecule type" value="Genomic_DNA"/>
</dbReference>
<name>A0A5J4WH23_9EUKA</name>
<reference evidence="4 5" key="1">
    <citation type="submission" date="2019-03" db="EMBL/GenBank/DDBJ databases">
        <title>Single cell metagenomics reveals metabolic interactions within the superorganism composed of flagellate Streblomastix strix and complex community of Bacteroidetes bacteria on its surface.</title>
        <authorList>
            <person name="Treitli S.C."/>
            <person name="Kolisko M."/>
            <person name="Husnik F."/>
            <person name="Keeling P."/>
            <person name="Hampl V."/>
        </authorList>
    </citation>
    <scope>NUCLEOTIDE SEQUENCE [LARGE SCALE GENOMIC DNA]</scope>
    <source>
        <strain evidence="4">ST1C</strain>
    </source>
</reference>
<feature type="region of interest" description="Disordered" evidence="2">
    <location>
        <begin position="395"/>
        <end position="489"/>
    </location>
</feature>
<evidence type="ECO:0000313" key="4">
    <source>
        <dbReference type="EMBL" id="KAA6393665.1"/>
    </source>
</evidence>
<evidence type="ECO:0000256" key="2">
    <source>
        <dbReference type="SAM" id="MobiDB-lite"/>
    </source>
</evidence>